<dbReference type="KEGG" id="mde:101901616"/>
<gene>
    <name evidence="2" type="primary">101901616</name>
</gene>
<dbReference type="PANTHER" id="PTHR46829:SF1">
    <property type="entry name" value="STERILE ALPHA MOTIF DOMAIN-CONTAINING PROTEIN 15"/>
    <property type="match status" value="1"/>
</dbReference>
<dbReference type="OrthoDB" id="6133291at2759"/>
<accession>A0A1I8M736</accession>
<sequence>MRYLYKESDEKYVKPKERDSNRLPNPLSEYKFRLDTITRGRFEFDKNDMPIVFKCSPDTLLNICIKIVDEMPLPSVYEWNIEDICKWLRGYGYRQYQNTFRENLINGHTLLLLDASALSAMNIKDFEHIKHIAYGIRSLFYFEMTKFGRSLSQYPEFHNEVYKLIQTKTGRAYKSTRRSDLWRRLQIIRKREPNHLHWDLLEKWLNFEKVPEHTELFGGVHRYDLYRCHGKPRPQEIEKPSKICPCLPPCECGWANEDYRQPWTLQCLPHLRDKYKGCVKSCKNCMAPCTCRWSSKMYQTRGVLSCLQIAFPQKYGSTIGVTQFRQRSQRAVNDFQNYRLSSL</sequence>
<dbReference type="Gene3D" id="1.10.150.50">
    <property type="entry name" value="Transcription Factor, Ets-1"/>
    <property type="match status" value="1"/>
</dbReference>
<protein>
    <recommendedName>
        <fullName evidence="1">SAM domain-containing protein</fullName>
    </recommendedName>
</protein>
<evidence type="ECO:0000313" key="2">
    <source>
        <dbReference type="EnsemblMetazoa" id="MDOA001916-PA"/>
    </source>
</evidence>
<dbReference type="PROSITE" id="PS50105">
    <property type="entry name" value="SAM_DOMAIN"/>
    <property type="match status" value="1"/>
</dbReference>
<feature type="domain" description="SAM" evidence="1">
    <location>
        <begin position="79"/>
        <end position="142"/>
    </location>
</feature>
<dbReference type="RefSeq" id="XP_019890324.2">
    <property type="nucleotide sequence ID" value="XM_020034765.2"/>
</dbReference>
<dbReference type="AlphaFoldDB" id="A0A1I8M736"/>
<dbReference type="STRING" id="7370.A0A1I8M736"/>
<dbReference type="Pfam" id="PF00536">
    <property type="entry name" value="SAM_1"/>
    <property type="match status" value="1"/>
</dbReference>
<proteinExistence type="predicted"/>
<evidence type="ECO:0000259" key="1">
    <source>
        <dbReference type="PROSITE" id="PS50105"/>
    </source>
</evidence>
<reference evidence="2" key="1">
    <citation type="submission" date="2020-05" db="UniProtKB">
        <authorList>
            <consortium name="EnsemblMetazoa"/>
        </authorList>
    </citation>
    <scope>IDENTIFICATION</scope>
    <source>
        <strain evidence="2">Aabys</strain>
    </source>
</reference>
<organism evidence="2">
    <name type="scientific">Musca domestica</name>
    <name type="common">House fly</name>
    <dbReference type="NCBI Taxonomy" id="7370"/>
    <lineage>
        <taxon>Eukaryota</taxon>
        <taxon>Metazoa</taxon>
        <taxon>Ecdysozoa</taxon>
        <taxon>Arthropoda</taxon>
        <taxon>Hexapoda</taxon>
        <taxon>Insecta</taxon>
        <taxon>Pterygota</taxon>
        <taxon>Neoptera</taxon>
        <taxon>Endopterygota</taxon>
        <taxon>Diptera</taxon>
        <taxon>Brachycera</taxon>
        <taxon>Muscomorpha</taxon>
        <taxon>Muscoidea</taxon>
        <taxon>Muscidae</taxon>
        <taxon>Musca</taxon>
    </lineage>
</organism>
<name>A0A1I8M736_MUSDO</name>
<dbReference type="VEuPathDB" id="VectorBase:MDOMA2_008573"/>
<dbReference type="InterPro" id="IPR013761">
    <property type="entry name" value="SAM/pointed_sf"/>
</dbReference>
<dbReference type="SMART" id="SM00454">
    <property type="entry name" value="SAM"/>
    <property type="match status" value="1"/>
</dbReference>
<dbReference type="InterPro" id="IPR001660">
    <property type="entry name" value="SAM"/>
</dbReference>
<dbReference type="VEuPathDB" id="VectorBase:MDOA001916"/>
<dbReference type="eggNOG" id="ENOG502S3Z4">
    <property type="taxonomic scope" value="Eukaryota"/>
</dbReference>
<dbReference type="EnsemblMetazoa" id="MDOA001916-RA">
    <property type="protein sequence ID" value="MDOA001916-PA"/>
    <property type="gene ID" value="MDOA001916"/>
</dbReference>
<dbReference type="PANTHER" id="PTHR46829">
    <property type="entry name" value="STERILE ALPHA MOTIF DOMAIN-CONTAINING PROTEIN 15"/>
    <property type="match status" value="1"/>
</dbReference>
<dbReference type="SUPFAM" id="SSF47769">
    <property type="entry name" value="SAM/Pointed domain"/>
    <property type="match status" value="1"/>
</dbReference>